<evidence type="ECO:0000313" key="2">
    <source>
        <dbReference type="Proteomes" id="UP001066276"/>
    </source>
</evidence>
<accession>A0AAV7M3P7</accession>
<gene>
    <name evidence="1" type="ORF">NDU88_002359</name>
</gene>
<dbReference type="AlphaFoldDB" id="A0AAV7M3P7"/>
<dbReference type="Proteomes" id="UP001066276">
    <property type="component" value="Chromosome 10"/>
</dbReference>
<organism evidence="1 2">
    <name type="scientific">Pleurodeles waltl</name>
    <name type="common">Iberian ribbed newt</name>
    <dbReference type="NCBI Taxonomy" id="8319"/>
    <lineage>
        <taxon>Eukaryota</taxon>
        <taxon>Metazoa</taxon>
        <taxon>Chordata</taxon>
        <taxon>Craniata</taxon>
        <taxon>Vertebrata</taxon>
        <taxon>Euteleostomi</taxon>
        <taxon>Amphibia</taxon>
        <taxon>Batrachia</taxon>
        <taxon>Caudata</taxon>
        <taxon>Salamandroidea</taxon>
        <taxon>Salamandridae</taxon>
        <taxon>Pleurodelinae</taxon>
        <taxon>Pleurodeles</taxon>
    </lineage>
</organism>
<keyword evidence="2" id="KW-1185">Reference proteome</keyword>
<evidence type="ECO:0000313" key="1">
    <source>
        <dbReference type="EMBL" id="KAJ1097234.1"/>
    </source>
</evidence>
<sequence length="136" mass="14592">MLPVGAPRLACFVQTSLVLPLAIFPRRGIREAPLRVRCNSGTAWHHNAAPAAFRLLSGLKNCSAHIRVSTAVQPAGPSLHFLRNRKRPSALLLRCSPPCSPSHVLELIEHQVEFLSDVSFDLIRASALAGGACVAA</sequence>
<proteinExistence type="predicted"/>
<comment type="caution">
    <text evidence="1">The sequence shown here is derived from an EMBL/GenBank/DDBJ whole genome shotgun (WGS) entry which is preliminary data.</text>
</comment>
<evidence type="ECO:0008006" key="3">
    <source>
        <dbReference type="Google" id="ProtNLM"/>
    </source>
</evidence>
<reference evidence="1" key="1">
    <citation type="journal article" date="2022" name="bioRxiv">
        <title>Sequencing and chromosome-scale assembly of the giantPleurodeles waltlgenome.</title>
        <authorList>
            <person name="Brown T."/>
            <person name="Elewa A."/>
            <person name="Iarovenko S."/>
            <person name="Subramanian E."/>
            <person name="Araus A.J."/>
            <person name="Petzold A."/>
            <person name="Susuki M."/>
            <person name="Suzuki K.-i.T."/>
            <person name="Hayashi T."/>
            <person name="Toyoda A."/>
            <person name="Oliveira C."/>
            <person name="Osipova E."/>
            <person name="Leigh N.D."/>
            <person name="Simon A."/>
            <person name="Yun M.H."/>
        </authorList>
    </citation>
    <scope>NUCLEOTIDE SEQUENCE</scope>
    <source>
        <strain evidence="1">20211129_DDA</strain>
        <tissue evidence="1">Liver</tissue>
    </source>
</reference>
<name>A0AAV7M3P7_PLEWA</name>
<protein>
    <recommendedName>
        <fullName evidence="3">Secreted protein</fullName>
    </recommendedName>
</protein>
<dbReference type="EMBL" id="JANPWB010000014">
    <property type="protein sequence ID" value="KAJ1097234.1"/>
    <property type="molecule type" value="Genomic_DNA"/>
</dbReference>